<dbReference type="InterPro" id="IPR001300">
    <property type="entry name" value="Peptidase_C2_calpain_cat"/>
</dbReference>
<feature type="active site" evidence="5 6">
    <location>
        <position position="358"/>
    </location>
</feature>
<dbReference type="PROSITE" id="PS00139">
    <property type="entry name" value="THIOL_PROTEASE_CYS"/>
    <property type="match status" value="1"/>
</dbReference>
<feature type="domain" description="C2" evidence="8">
    <location>
        <begin position="1"/>
        <end position="112"/>
    </location>
</feature>
<dbReference type="EMBL" id="JAQMWT010000667">
    <property type="protein sequence ID" value="KAJ8598668.1"/>
    <property type="molecule type" value="Genomic_DNA"/>
</dbReference>
<dbReference type="Gene3D" id="3.90.70.10">
    <property type="entry name" value="Cysteine proteinases"/>
    <property type="match status" value="1"/>
</dbReference>
<keyword evidence="3 6" id="KW-0378">Hydrolase</keyword>
<accession>A0AAD7U5W1</accession>
<comment type="similarity">
    <text evidence="1">Belongs to the peptidase C2 family.</text>
</comment>
<feature type="compositionally biased region" description="Low complexity" evidence="7">
    <location>
        <begin position="216"/>
        <end position="226"/>
    </location>
</feature>
<evidence type="ECO:0000256" key="2">
    <source>
        <dbReference type="ARBA" id="ARBA00022670"/>
    </source>
</evidence>
<keyword evidence="4 6" id="KW-0788">Thiol protease</keyword>
<dbReference type="CDD" id="cd00044">
    <property type="entry name" value="CysPc"/>
    <property type="match status" value="1"/>
</dbReference>
<feature type="region of interest" description="Disordered" evidence="7">
    <location>
        <begin position="520"/>
        <end position="546"/>
    </location>
</feature>
<dbReference type="Gene3D" id="2.60.40.150">
    <property type="entry name" value="C2 domain"/>
    <property type="match status" value="1"/>
</dbReference>
<feature type="active site" evidence="5 6">
    <location>
        <position position="574"/>
    </location>
</feature>
<reference evidence="10" key="1">
    <citation type="submission" date="2023-01" db="EMBL/GenBank/DDBJ databases">
        <title>Metagenome sequencing of chrysophaentin producing Chrysophaeum taylorii.</title>
        <authorList>
            <person name="Davison J."/>
            <person name="Bewley C."/>
        </authorList>
    </citation>
    <scope>NUCLEOTIDE SEQUENCE</scope>
    <source>
        <strain evidence="10">NIES-1699</strain>
    </source>
</reference>
<evidence type="ECO:0000313" key="10">
    <source>
        <dbReference type="EMBL" id="KAJ8598668.1"/>
    </source>
</evidence>
<dbReference type="InterPro" id="IPR022684">
    <property type="entry name" value="Calpain_cysteine_protease"/>
</dbReference>
<evidence type="ECO:0000256" key="3">
    <source>
        <dbReference type="ARBA" id="ARBA00022801"/>
    </source>
</evidence>
<dbReference type="GO" id="GO:0004198">
    <property type="term" value="F:calcium-dependent cysteine-type endopeptidase activity"/>
    <property type="evidence" value="ECO:0007669"/>
    <property type="project" value="InterPro"/>
</dbReference>
<dbReference type="SMART" id="SM00230">
    <property type="entry name" value="CysPc"/>
    <property type="match status" value="1"/>
</dbReference>
<dbReference type="PROSITE" id="PS50203">
    <property type="entry name" value="CALPAIN_CAT"/>
    <property type="match status" value="1"/>
</dbReference>
<dbReference type="PANTHER" id="PTHR10183">
    <property type="entry name" value="CALPAIN"/>
    <property type="match status" value="1"/>
</dbReference>
<dbReference type="AlphaFoldDB" id="A0AAD7U5W1"/>
<dbReference type="InterPro" id="IPR000169">
    <property type="entry name" value="Pept_cys_AS"/>
</dbReference>
<keyword evidence="2 6" id="KW-0645">Protease</keyword>
<evidence type="ECO:0000256" key="4">
    <source>
        <dbReference type="ARBA" id="ARBA00022807"/>
    </source>
</evidence>
<feature type="active site" evidence="5 6">
    <location>
        <position position="554"/>
    </location>
</feature>
<name>A0AAD7U5W1_9STRA</name>
<dbReference type="CDD" id="cd00030">
    <property type="entry name" value="C2"/>
    <property type="match status" value="1"/>
</dbReference>
<evidence type="ECO:0000256" key="7">
    <source>
        <dbReference type="SAM" id="MobiDB-lite"/>
    </source>
</evidence>
<dbReference type="InterPro" id="IPR000008">
    <property type="entry name" value="C2_dom"/>
</dbReference>
<feature type="compositionally biased region" description="Acidic residues" evidence="7">
    <location>
        <begin position="520"/>
        <end position="535"/>
    </location>
</feature>
<evidence type="ECO:0000313" key="11">
    <source>
        <dbReference type="Proteomes" id="UP001230188"/>
    </source>
</evidence>
<dbReference type="InterPro" id="IPR035892">
    <property type="entry name" value="C2_domain_sf"/>
</dbReference>
<evidence type="ECO:0000259" key="9">
    <source>
        <dbReference type="PROSITE" id="PS50203"/>
    </source>
</evidence>
<dbReference type="PANTHER" id="PTHR10183:SF379">
    <property type="entry name" value="CALPAIN-5"/>
    <property type="match status" value="1"/>
</dbReference>
<dbReference type="Pfam" id="PF00168">
    <property type="entry name" value="C2"/>
    <property type="match status" value="1"/>
</dbReference>
<evidence type="ECO:0000256" key="1">
    <source>
        <dbReference type="ARBA" id="ARBA00007623"/>
    </source>
</evidence>
<dbReference type="GO" id="GO:0006508">
    <property type="term" value="P:proteolysis"/>
    <property type="evidence" value="ECO:0007669"/>
    <property type="project" value="UniProtKB-KW"/>
</dbReference>
<dbReference type="SUPFAM" id="SSF49562">
    <property type="entry name" value="C2 domain (Calcium/lipid-binding domain, CaLB)"/>
    <property type="match status" value="1"/>
</dbReference>
<dbReference type="Proteomes" id="UP001230188">
    <property type="component" value="Unassembled WGS sequence"/>
</dbReference>
<dbReference type="SMART" id="SM00239">
    <property type="entry name" value="C2"/>
    <property type="match status" value="1"/>
</dbReference>
<gene>
    <name evidence="10" type="ORF">CTAYLR_003080</name>
</gene>
<dbReference type="SUPFAM" id="SSF54001">
    <property type="entry name" value="Cysteine proteinases"/>
    <property type="match status" value="1"/>
</dbReference>
<dbReference type="Pfam" id="PF00648">
    <property type="entry name" value="Peptidase_C2"/>
    <property type="match status" value="1"/>
</dbReference>
<proteinExistence type="inferred from homology"/>
<evidence type="ECO:0000256" key="6">
    <source>
        <dbReference type="PROSITE-ProRule" id="PRU00239"/>
    </source>
</evidence>
<sequence>MSSSHYVAYVKVIRGMDLVAKDRGLLRSNKSDPYCVVTVDGKVVGKTPVVYRNLNPEWSCDAFRARVVENSVVRVQILDYDELSTDDPMGEVNLRVLGRANHGLSKTGQRAFATVFEVRPTNGCRVSGFLELELLLVDTGEHEVSTPRLASWGSERGGSLGSSSTTSRIVTAEVVDVQVPHSNVRLPPDLVALKARGAPRRRPPPPPPAWAGFGGNANEDNNNNNNGGFGVADGEDETGQFRRPVSLARHAFAATVAQFGEEVPAMRRMLRVIERSRVDFDHDELDECEKALGNAKYTDLTFPPLGGAVVYDPHDPLYEMTLGGDVVWRRPTSFCSKPLLFENGIEPGDIIQGKLGNCWLLSALSALAEFPKLVEKCFHEHHRDGAASESGIYRVRLCLGGLWQWVTVDDALPCVQRAGSRQSEAVTPVFSRGLENELWVQIVEKAMAKACGSFARLRKGFADDGLINLTGCPAMSRKLDEPDIQARIEMGTLFDDYFKAPDRQELVICSSTKRVFDDGLDGLDDDDDDDDDDGCEGLNSPGSAKSRQGLVPVHAYALLSAVTIKGHNLVRLRNPWAHCEWEGPWGDDDPRWTLDMKREAAAAIGIKVEDVVKPNDGTFWMDFDDYLQYFQRLYVCLPHVPSNGNPWCERRCRGSFDYDSGDAAELYSLTLSRDAAAYVMLHQRDQRVRGSPAYSDLALAVLRVVDDDDGGYEYFASSSPSVQRQVVCPAVEPGAIKVWPKGRYLVCAYSAACRGLRKPRLADPGDWPEEEARLFAPAVSEIFDRFDAGLKGYLDARDIRDMASATHTAGWPGVNPDGVVFRHSAELRAWLLEREDRFQLLASLGYEPTGKLSPPALTSICPIAVSLHADDPGATLEKRKDDARLIHQARILPLLQAGVKKSFGDVDAYVSHAAGGGGVTVLCKNVSETRTLVNVVIDASESTNCENRLDNTMKADHTLAPNEAHIMLHVTPVKPSLPWKFRYKLWFKHISSFHSTSSVSDASSWRY</sequence>
<evidence type="ECO:0000256" key="5">
    <source>
        <dbReference type="PIRSR" id="PIRSR622684-1"/>
    </source>
</evidence>
<protein>
    <submittedName>
        <fullName evidence="10">Uncharacterized protein</fullName>
    </submittedName>
</protein>
<comment type="caution">
    <text evidence="10">The sequence shown here is derived from an EMBL/GenBank/DDBJ whole genome shotgun (WGS) entry which is preliminary data.</text>
</comment>
<dbReference type="PRINTS" id="PR00704">
    <property type="entry name" value="CALPAIN"/>
</dbReference>
<dbReference type="PROSITE" id="PS50004">
    <property type="entry name" value="C2"/>
    <property type="match status" value="1"/>
</dbReference>
<evidence type="ECO:0000259" key="8">
    <source>
        <dbReference type="PROSITE" id="PS50004"/>
    </source>
</evidence>
<feature type="domain" description="Calpain catalytic" evidence="9">
    <location>
        <begin position="296"/>
        <end position="636"/>
    </location>
</feature>
<feature type="region of interest" description="Disordered" evidence="7">
    <location>
        <begin position="196"/>
        <end position="237"/>
    </location>
</feature>
<dbReference type="InterPro" id="IPR038765">
    <property type="entry name" value="Papain-like_cys_pep_sf"/>
</dbReference>
<organism evidence="10 11">
    <name type="scientific">Chrysophaeum taylorii</name>
    <dbReference type="NCBI Taxonomy" id="2483200"/>
    <lineage>
        <taxon>Eukaryota</taxon>
        <taxon>Sar</taxon>
        <taxon>Stramenopiles</taxon>
        <taxon>Ochrophyta</taxon>
        <taxon>Pelagophyceae</taxon>
        <taxon>Pelagomonadales</taxon>
        <taxon>Pelagomonadaceae</taxon>
        <taxon>Chrysophaeum</taxon>
    </lineage>
</organism>
<keyword evidence="11" id="KW-1185">Reference proteome</keyword>